<proteinExistence type="predicted"/>
<reference evidence="1" key="1">
    <citation type="submission" date="2014-09" db="EMBL/GenBank/DDBJ databases">
        <authorList>
            <person name="Magalhaes I.L.F."/>
            <person name="Oliveira U."/>
            <person name="Santos F.R."/>
            <person name="Vidigal T.H.D.A."/>
            <person name="Brescovit A.D."/>
            <person name="Santos A.J."/>
        </authorList>
    </citation>
    <scope>NUCLEOTIDE SEQUENCE</scope>
    <source>
        <tissue evidence="1">Shoot tissue taken approximately 20 cm above the soil surface</tissue>
    </source>
</reference>
<dbReference type="AlphaFoldDB" id="A0A0A9BED6"/>
<sequence length="22" mass="2564">MKIARLFLFLSPEQVTQCILNV</sequence>
<organism evidence="1">
    <name type="scientific">Arundo donax</name>
    <name type="common">Giant reed</name>
    <name type="synonym">Donax arundinaceus</name>
    <dbReference type="NCBI Taxonomy" id="35708"/>
    <lineage>
        <taxon>Eukaryota</taxon>
        <taxon>Viridiplantae</taxon>
        <taxon>Streptophyta</taxon>
        <taxon>Embryophyta</taxon>
        <taxon>Tracheophyta</taxon>
        <taxon>Spermatophyta</taxon>
        <taxon>Magnoliopsida</taxon>
        <taxon>Liliopsida</taxon>
        <taxon>Poales</taxon>
        <taxon>Poaceae</taxon>
        <taxon>PACMAD clade</taxon>
        <taxon>Arundinoideae</taxon>
        <taxon>Arundineae</taxon>
        <taxon>Arundo</taxon>
    </lineage>
</organism>
<accession>A0A0A9BED6</accession>
<evidence type="ECO:0000313" key="1">
    <source>
        <dbReference type="EMBL" id="JAD57632.1"/>
    </source>
</evidence>
<name>A0A0A9BED6_ARUDO</name>
<reference evidence="1" key="2">
    <citation type="journal article" date="2015" name="Data Brief">
        <title>Shoot transcriptome of the giant reed, Arundo donax.</title>
        <authorList>
            <person name="Barrero R.A."/>
            <person name="Guerrero F.D."/>
            <person name="Moolhuijzen P."/>
            <person name="Goolsby J.A."/>
            <person name="Tidwell J."/>
            <person name="Bellgard S.E."/>
            <person name="Bellgard M.I."/>
        </authorList>
    </citation>
    <scope>NUCLEOTIDE SEQUENCE</scope>
    <source>
        <tissue evidence="1">Shoot tissue taken approximately 20 cm above the soil surface</tissue>
    </source>
</reference>
<dbReference type="EMBL" id="GBRH01240263">
    <property type="protein sequence ID" value="JAD57632.1"/>
    <property type="molecule type" value="Transcribed_RNA"/>
</dbReference>
<protein>
    <submittedName>
        <fullName evidence="1">Uncharacterized protein</fullName>
    </submittedName>
</protein>